<dbReference type="GO" id="GO:0005886">
    <property type="term" value="C:plasma membrane"/>
    <property type="evidence" value="ECO:0007669"/>
    <property type="project" value="UniProtKB-SubCell"/>
</dbReference>
<evidence type="ECO:0000313" key="10">
    <source>
        <dbReference type="EMBL" id="SFG65502.1"/>
    </source>
</evidence>
<dbReference type="AlphaFoldDB" id="A0A1I2TKR1"/>
<keyword evidence="11" id="KW-1185">Reference proteome</keyword>
<evidence type="ECO:0000313" key="11">
    <source>
        <dbReference type="Proteomes" id="UP000199666"/>
    </source>
</evidence>
<comment type="subcellular location">
    <subcellularLocation>
        <location evidence="1">Cell membrane</location>
        <topology evidence="1">Single-pass membrane protein</topology>
    </subcellularLocation>
</comment>
<evidence type="ECO:0000256" key="6">
    <source>
        <dbReference type="SAM" id="Phobius"/>
    </source>
</evidence>
<dbReference type="InterPro" id="IPR054319">
    <property type="entry name" value="PspC-rel_ToastRack"/>
</dbReference>
<evidence type="ECO:0000256" key="4">
    <source>
        <dbReference type="ARBA" id="ARBA00022989"/>
    </source>
</evidence>
<feature type="domain" description="Phage shock protein PspC N-terminal" evidence="7">
    <location>
        <begin position="105"/>
        <end position="161"/>
    </location>
</feature>
<feature type="domain" description="PspC-related transmembrane region" evidence="8">
    <location>
        <begin position="204"/>
        <end position="337"/>
    </location>
</feature>
<keyword evidence="2" id="KW-1003">Cell membrane</keyword>
<keyword evidence="3 6" id="KW-0812">Transmembrane</keyword>
<dbReference type="PANTHER" id="PTHR33885">
    <property type="entry name" value="PHAGE SHOCK PROTEIN C"/>
    <property type="match status" value="1"/>
</dbReference>
<dbReference type="Pfam" id="PF22744">
    <property type="entry name" value="Toast-rack_PspC-Cterm"/>
    <property type="match status" value="1"/>
</dbReference>
<evidence type="ECO:0000259" key="8">
    <source>
        <dbReference type="Pfam" id="PF22571"/>
    </source>
</evidence>
<keyword evidence="4 6" id="KW-1133">Transmembrane helix</keyword>
<evidence type="ECO:0000256" key="1">
    <source>
        <dbReference type="ARBA" id="ARBA00004162"/>
    </source>
</evidence>
<feature type="transmembrane region" description="Helical" evidence="6">
    <location>
        <begin position="277"/>
        <end position="298"/>
    </location>
</feature>
<feature type="domain" description="PspC-related ToastRack" evidence="9">
    <location>
        <begin position="387"/>
        <end position="517"/>
    </location>
</feature>
<dbReference type="STRING" id="414048.SAMN04489864_101467"/>
<dbReference type="Pfam" id="PF22571">
    <property type="entry name" value="LiaI-LiaF-TM_PspC"/>
    <property type="match status" value="1"/>
</dbReference>
<gene>
    <name evidence="10" type="ORF">SAMN04489864_101467</name>
</gene>
<keyword evidence="5 6" id="KW-0472">Membrane</keyword>
<feature type="transmembrane region" description="Helical" evidence="6">
    <location>
        <begin position="231"/>
        <end position="257"/>
    </location>
</feature>
<feature type="transmembrane region" description="Helical" evidence="6">
    <location>
        <begin position="310"/>
        <end position="331"/>
    </location>
</feature>
<accession>A0A1I2TKR1</accession>
<name>A0A1I2TKR1_9SPHI</name>
<reference evidence="10 11" key="1">
    <citation type="submission" date="2016-10" db="EMBL/GenBank/DDBJ databases">
        <authorList>
            <person name="de Groot N.N."/>
        </authorList>
    </citation>
    <scope>NUCLEOTIDE SEQUENCE [LARGE SCALE GENOMIC DNA]</scope>
    <source>
        <strain evidence="10 11">DSM 18684</strain>
    </source>
</reference>
<dbReference type="Pfam" id="PF04024">
    <property type="entry name" value="PspC"/>
    <property type="match status" value="1"/>
</dbReference>
<feature type="transmembrane region" description="Helical" evidence="6">
    <location>
        <begin position="133"/>
        <end position="159"/>
    </location>
</feature>
<dbReference type="InterPro" id="IPR007168">
    <property type="entry name" value="Phageshock_PspC_N"/>
</dbReference>
<dbReference type="InterPro" id="IPR054321">
    <property type="entry name" value="PspC-rel_TM"/>
</dbReference>
<evidence type="ECO:0000259" key="7">
    <source>
        <dbReference type="Pfam" id="PF04024"/>
    </source>
</evidence>
<dbReference type="PANTHER" id="PTHR33885:SF3">
    <property type="entry name" value="PHAGE SHOCK PROTEIN C"/>
    <property type="match status" value="1"/>
</dbReference>
<evidence type="ECO:0000256" key="5">
    <source>
        <dbReference type="ARBA" id="ARBA00023136"/>
    </source>
</evidence>
<sequence>MKKTIIINIGNSIVHIEEDGYEVLTAYLNEIKQHFAKTADDFEIVTDIENRIAEMFAEILQAGQVQVITLVDVERVIAQMGRVQDFETAEDEPVAANFANYAGDKKLYRDTDDAMLAGVCSGLSHYLNIEARWVRIIALCCIFLGGAGVLVYLILWIAIPRAVTRSERMEMKGESTNLYGYNRKFEEELAAFKDNMQSSPSFKRSGNFITEIISAIGRAANALGRILSKTIAGIIIVMGFAFLLSLVFCLAAFLGFWDTEAYQYFPLSVINEDYRSTLAFAAFAILFVPVLALVLFSIRVAFNKTAINKTLSFGLLIIWLVSVSVGVYYAAKISSEFKEHAELVQTTPIIPFKTYILDADQSMVFNREDSIDFQLDKGGFQNRIIVDDSDDHPFRVPRNVHIRIEKSETGKHLLVQNYEAQGKTFNIALQNAKNISHTFIQKDSTLTFSPRILLKNNANWRNQEVHLTLKVPVGTRLMLNDNIYKYLNFYHYNCTAEEYQKGVYREWIMTEDGIKCRAELDKPLENQ</sequence>
<organism evidence="10 11">
    <name type="scientific">Pedobacter insulae</name>
    <dbReference type="NCBI Taxonomy" id="414048"/>
    <lineage>
        <taxon>Bacteria</taxon>
        <taxon>Pseudomonadati</taxon>
        <taxon>Bacteroidota</taxon>
        <taxon>Sphingobacteriia</taxon>
        <taxon>Sphingobacteriales</taxon>
        <taxon>Sphingobacteriaceae</taxon>
        <taxon>Pedobacter</taxon>
    </lineage>
</organism>
<dbReference type="OrthoDB" id="5772680at2"/>
<dbReference type="InterPro" id="IPR052027">
    <property type="entry name" value="PspC"/>
</dbReference>
<dbReference type="RefSeq" id="WP_090991933.1">
    <property type="nucleotide sequence ID" value="NZ_FOPP01000001.1"/>
</dbReference>
<proteinExistence type="predicted"/>
<evidence type="ECO:0000256" key="2">
    <source>
        <dbReference type="ARBA" id="ARBA00022475"/>
    </source>
</evidence>
<evidence type="ECO:0000256" key="3">
    <source>
        <dbReference type="ARBA" id="ARBA00022692"/>
    </source>
</evidence>
<protein>
    <submittedName>
        <fullName evidence="10">Phage shock protein PspC (Stress-responsive transcriptional regulator)</fullName>
    </submittedName>
</protein>
<dbReference type="EMBL" id="FOPP01000001">
    <property type="protein sequence ID" value="SFG65502.1"/>
    <property type="molecule type" value="Genomic_DNA"/>
</dbReference>
<dbReference type="Proteomes" id="UP000199666">
    <property type="component" value="Unassembled WGS sequence"/>
</dbReference>
<evidence type="ECO:0000259" key="9">
    <source>
        <dbReference type="Pfam" id="PF22744"/>
    </source>
</evidence>